<keyword evidence="7" id="KW-0805">Transcription regulation</keyword>
<dbReference type="SUPFAM" id="SSF57667">
    <property type="entry name" value="beta-beta-alpha zinc fingers"/>
    <property type="match status" value="1"/>
</dbReference>
<evidence type="ECO:0000256" key="6">
    <source>
        <dbReference type="ARBA" id="ARBA00022833"/>
    </source>
</evidence>
<protein>
    <recommendedName>
        <fullName evidence="13">Regulatory protein MIG1</fullName>
    </recommendedName>
</protein>
<evidence type="ECO:0000256" key="12">
    <source>
        <dbReference type="ARBA" id="ARBA00056233"/>
    </source>
</evidence>
<feature type="region of interest" description="Disordered" evidence="15">
    <location>
        <begin position="138"/>
        <end position="163"/>
    </location>
</feature>
<evidence type="ECO:0000256" key="11">
    <source>
        <dbReference type="ARBA" id="ARBA00038023"/>
    </source>
</evidence>
<evidence type="ECO:0000259" key="16">
    <source>
        <dbReference type="PROSITE" id="PS50157"/>
    </source>
</evidence>
<keyword evidence="5 14" id="KW-0863">Zinc-finger</keyword>
<dbReference type="GO" id="GO:0000978">
    <property type="term" value="F:RNA polymerase II cis-regulatory region sequence-specific DNA binding"/>
    <property type="evidence" value="ECO:0007669"/>
    <property type="project" value="TreeGrafter"/>
</dbReference>
<evidence type="ECO:0000256" key="2">
    <source>
        <dbReference type="ARBA" id="ARBA00022491"/>
    </source>
</evidence>
<comment type="subcellular location">
    <subcellularLocation>
        <location evidence="1">Nucleus</location>
    </subcellularLocation>
</comment>
<keyword evidence="10" id="KW-0539">Nucleus</keyword>
<dbReference type="FunFam" id="3.30.160.60:FF:000089">
    <property type="entry name" value="DNA-binding protein creA"/>
    <property type="match status" value="1"/>
</dbReference>
<dbReference type="InterPro" id="IPR051007">
    <property type="entry name" value="creA/MIG_C2H2-ZnF"/>
</dbReference>
<evidence type="ECO:0000313" key="18">
    <source>
        <dbReference type="Proteomes" id="UP000697127"/>
    </source>
</evidence>
<keyword evidence="2" id="KW-0678">Repressor</keyword>
<organism evidence="17 18">
    <name type="scientific">Pichia californica</name>
    <dbReference type="NCBI Taxonomy" id="460514"/>
    <lineage>
        <taxon>Eukaryota</taxon>
        <taxon>Fungi</taxon>
        <taxon>Dikarya</taxon>
        <taxon>Ascomycota</taxon>
        <taxon>Saccharomycotina</taxon>
        <taxon>Pichiomycetes</taxon>
        <taxon>Pichiales</taxon>
        <taxon>Pichiaceae</taxon>
        <taxon>Pichia</taxon>
    </lineage>
</organism>
<keyword evidence="4" id="KW-0677">Repeat</keyword>
<dbReference type="InterPro" id="IPR013087">
    <property type="entry name" value="Znf_C2H2_type"/>
</dbReference>
<name>A0A9P6WHN8_9ASCO</name>
<evidence type="ECO:0000256" key="10">
    <source>
        <dbReference type="ARBA" id="ARBA00023242"/>
    </source>
</evidence>
<dbReference type="Pfam" id="PF00096">
    <property type="entry name" value="zf-C2H2"/>
    <property type="match status" value="2"/>
</dbReference>
<keyword evidence="3" id="KW-0479">Metal-binding</keyword>
<dbReference type="EMBL" id="PUHW01000668">
    <property type="protein sequence ID" value="KAG0686135.1"/>
    <property type="molecule type" value="Genomic_DNA"/>
</dbReference>
<dbReference type="PROSITE" id="PS00028">
    <property type="entry name" value="ZINC_FINGER_C2H2_1"/>
    <property type="match status" value="2"/>
</dbReference>
<feature type="compositionally biased region" description="Polar residues" evidence="15">
    <location>
        <begin position="138"/>
        <end position="147"/>
    </location>
</feature>
<keyword evidence="9" id="KW-0804">Transcription</keyword>
<dbReference type="InterPro" id="IPR036236">
    <property type="entry name" value="Znf_C2H2_sf"/>
</dbReference>
<dbReference type="GO" id="GO:0005634">
    <property type="term" value="C:nucleus"/>
    <property type="evidence" value="ECO:0007669"/>
    <property type="project" value="UniProtKB-SubCell"/>
</dbReference>
<evidence type="ECO:0000313" key="17">
    <source>
        <dbReference type="EMBL" id="KAG0686135.1"/>
    </source>
</evidence>
<sequence length="176" mass="20350">MSLLKIIEEDISSKKENDRPYKCPLCKKAFHRLEHQSRHIRTHTGEKPHHCTFDGCSKKFSRSDELTRHLRIHTNPTVRKKRKPRKTKLQMQEERLRQQNKLNLSVSNILNDSSSKLSSSTGTSMSIIIDSKKSIENHSSINDSSKTQIEEQEQEQSIIPSTNIIPSKSYSNLKIN</sequence>
<accession>A0A9P6WHN8</accession>
<keyword evidence="18" id="KW-1185">Reference proteome</keyword>
<feature type="domain" description="C2H2-type" evidence="16">
    <location>
        <begin position="21"/>
        <end position="48"/>
    </location>
</feature>
<evidence type="ECO:0000256" key="3">
    <source>
        <dbReference type="ARBA" id="ARBA00022723"/>
    </source>
</evidence>
<dbReference type="PANTHER" id="PTHR47428:SF1">
    <property type="entry name" value="REGULATORY PROTEIN MIG1-RELATED"/>
    <property type="match status" value="1"/>
</dbReference>
<proteinExistence type="inferred from homology"/>
<dbReference type="PROSITE" id="PS50157">
    <property type="entry name" value="ZINC_FINGER_C2H2_2"/>
    <property type="match status" value="2"/>
</dbReference>
<evidence type="ECO:0000256" key="15">
    <source>
        <dbReference type="SAM" id="MobiDB-lite"/>
    </source>
</evidence>
<evidence type="ECO:0000256" key="8">
    <source>
        <dbReference type="ARBA" id="ARBA00023125"/>
    </source>
</evidence>
<comment type="function">
    <text evidence="12">Involved in glucose repression of glucose metabolism genes.</text>
</comment>
<evidence type="ECO:0000256" key="1">
    <source>
        <dbReference type="ARBA" id="ARBA00004123"/>
    </source>
</evidence>
<evidence type="ECO:0000256" key="14">
    <source>
        <dbReference type="PROSITE-ProRule" id="PRU00042"/>
    </source>
</evidence>
<comment type="similarity">
    <text evidence="11">Belongs to the creA/MIG C2H2-type zinc-finger protein family.</text>
</comment>
<comment type="caution">
    <text evidence="17">The sequence shown here is derived from an EMBL/GenBank/DDBJ whole genome shotgun (WGS) entry which is preliminary data.</text>
</comment>
<keyword evidence="8" id="KW-0238">DNA-binding</keyword>
<evidence type="ECO:0000256" key="13">
    <source>
        <dbReference type="ARBA" id="ARBA00068528"/>
    </source>
</evidence>
<feature type="domain" description="C2H2-type" evidence="16">
    <location>
        <begin position="49"/>
        <end position="78"/>
    </location>
</feature>
<dbReference type="FunFam" id="3.30.160.60:FF:000152">
    <property type="entry name" value="DNA-binding protein creA"/>
    <property type="match status" value="1"/>
</dbReference>
<reference evidence="17" key="1">
    <citation type="submission" date="2020-11" db="EMBL/GenBank/DDBJ databases">
        <title>Kefir isolates.</title>
        <authorList>
            <person name="Marcisauskas S."/>
            <person name="Kim Y."/>
            <person name="Blasche S."/>
        </authorList>
    </citation>
    <scope>NUCLEOTIDE SEQUENCE</scope>
    <source>
        <strain evidence="17">Olga-1</strain>
    </source>
</reference>
<dbReference type="GO" id="GO:0005737">
    <property type="term" value="C:cytoplasm"/>
    <property type="evidence" value="ECO:0007669"/>
    <property type="project" value="TreeGrafter"/>
</dbReference>
<dbReference type="Gene3D" id="3.30.160.60">
    <property type="entry name" value="Classic Zinc Finger"/>
    <property type="match status" value="2"/>
</dbReference>
<dbReference type="AlphaFoldDB" id="A0A9P6WHN8"/>
<dbReference type="Proteomes" id="UP000697127">
    <property type="component" value="Unassembled WGS sequence"/>
</dbReference>
<evidence type="ECO:0000256" key="7">
    <source>
        <dbReference type="ARBA" id="ARBA00023015"/>
    </source>
</evidence>
<evidence type="ECO:0000256" key="4">
    <source>
        <dbReference type="ARBA" id="ARBA00022737"/>
    </source>
</evidence>
<feature type="non-terminal residue" evidence="17">
    <location>
        <position position="176"/>
    </location>
</feature>
<evidence type="ECO:0000256" key="5">
    <source>
        <dbReference type="ARBA" id="ARBA00022771"/>
    </source>
</evidence>
<dbReference type="GO" id="GO:0008270">
    <property type="term" value="F:zinc ion binding"/>
    <property type="evidence" value="ECO:0007669"/>
    <property type="project" value="UniProtKB-KW"/>
</dbReference>
<dbReference type="PANTHER" id="PTHR47428">
    <property type="entry name" value="REGULATORY PROTEIN MIG1-RELATED"/>
    <property type="match status" value="1"/>
</dbReference>
<evidence type="ECO:0000256" key="9">
    <source>
        <dbReference type="ARBA" id="ARBA00023163"/>
    </source>
</evidence>
<gene>
    <name evidence="17" type="ORF">C6P40_004651</name>
</gene>
<dbReference type="GO" id="GO:0000433">
    <property type="term" value="P:carbon catabolite repression of transcription from RNA polymerase II promoter by glucose"/>
    <property type="evidence" value="ECO:0007669"/>
    <property type="project" value="TreeGrafter"/>
</dbReference>
<keyword evidence="6" id="KW-0862">Zinc</keyword>
<dbReference type="SMART" id="SM00355">
    <property type="entry name" value="ZnF_C2H2"/>
    <property type="match status" value="2"/>
</dbReference>